<sequence length="441" mass="49530">MKKAGIVIFGLIAAALIYFLSLGHDELTIQAKKQLNQELTILQHNGFVIENRKNSGKKEHFIIRFDDPPKIASYFTAQGTPTTPEEIALLKGMKIGADVFYMKDIYSALSIDLYPVKLPDGILETAENEEEKALFSQIQKIFDNKKLLIHIDINKNLSGFQGYVQDIDETMTGKREVRIKIKGLSFTGKMDQERITQLDQKLKVLGIMDNNGTEITLQNMVSHHQMTGTTIHDVDALYEVEHIHMRQTDTFSSEIREVSVKSSQKFINGLLQSHIKTTVKVLEAKAKARVFSLNDLHGDVSIENIDIDALDKLQKSDIETETYKKQLRLLLSKGITLTVNNFSIQKIVENGKKLGGVLVNSSFKFDPNIDISQLDKNPLILLNALDSHTKIVVSNEILSVIGEDPRAMMLMMLIPPKEENGGKSYTLIMRNGKTTVNGISF</sequence>
<name>A0A7M1S448_9BACT</name>
<protein>
    <recommendedName>
        <fullName evidence="3">DUF945 domain-containing protein</fullName>
    </recommendedName>
</protein>
<reference evidence="1 2" key="1">
    <citation type="submission" date="2020-10" db="EMBL/GenBank/DDBJ databases">
        <title>The genome of sulfurovum sp.</title>
        <authorList>
            <person name="Xie S."/>
            <person name="Shao Z."/>
            <person name="Jiang L."/>
        </authorList>
    </citation>
    <scope>NUCLEOTIDE SEQUENCE [LARGE SCALE GENOMIC DNA]</scope>
    <source>
        <strain evidence="1 2">ST-419</strain>
    </source>
</reference>
<dbReference type="KEGG" id="sinu:IMZ28_01010"/>
<proteinExistence type="predicted"/>
<dbReference type="EMBL" id="CP063164">
    <property type="protein sequence ID" value="QOR62096.1"/>
    <property type="molecule type" value="Genomic_DNA"/>
</dbReference>
<evidence type="ECO:0008006" key="3">
    <source>
        <dbReference type="Google" id="ProtNLM"/>
    </source>
</evidence>
<evidence type="ECO:0000313" key="1">
    <source>
        <dbReference type="EMBL" id="QOR62096.1"/>
    </source>
</evidence>
<organism evidence="1 2">
    <name type="scientific">Sulfurovum indicum</name>
    <dbReference type="NCBI Taxonomy" id="2779528"/>
    <lineage>
        <taxon>Bacteria</taxon>
        <taxon>Pseudomonadati</taxon>
        <taxon>Campylobacterota</taxon>
        <taxon>Epsilonproteobacteria</taxon>
        <taxon>Campylobacterales</taxon>
        <taxon>Sulfurovaceae</taxon>
        <taxon>Sulfurovum</taxon>
    </lineage>
</organism>
<dbReference type="RefSeq" id="WP_197548797.1">
    <property type="nucleotide sequence ID" value="NZ_CP063164.1"/>
</dbReference>
<evidence type="ECO:0000313" key="2">
    <source>
        <dbReference type="Proteomes" id="UP000595074"/>
    </source>
</evidence>
<dbReference type="AlphaFoldDB" id="A0A7M1S448"/>
<dbReference type="Proteomes" id="UP000595074">
    <property type="component" value="Chromosome"/>
</dbReference>
<gene>
    <name evidence="1" type="ORF">IMZ28_01010</name>
</gene>
<keyword evidence="2" id="KW-1185">Reference proteome</keyword>
<accession>A0A7M1S448</accession>